<dbReference type="PANTHER" id="PTHR45656">
    <property type="entry name" value="PROTEIN CBR-CLEC-78"/>
    <property type="match status" value="1"/>
</dbReference>
<evidence type="ECO:0000313" key="8">
    <source>
        <dbReference type="Ensembl" id="ENSACIP00000000048.1"/>
    </source>
</evidence>
<feature type="signal peptide" evidence="6">
    <location>
        <begin position="1"/>
        <end position="18"/>
    </location>
</feature>
<feature type="chain" id="PRO_5018699647" description="Sushi domain-containing protein" evidence="6">
    <location>
        <begin position="19"/>
        <end position="281"/>
    </location>
</feature>
<feature type="domain" description="Sushi" evidence="7">
    <location>
        <begin position="137"/>
        <end position="194"/>
    </location>
</feature>
<protein>
    <recommendedName>
        <fullName evidence="7">Sushi domain-containing protein</fullName>
    </recommendedName>
</protein>
<dbReference type="PROSITE" id="PS50923">
    <property type="entry name" value="SUSHI"/>
    <property type="match status" value="4"/>
</dbReference>
<dbReference type="STRING" id="61819.ENSACIP00000000048"/>
<reference evidence="8" key="2">
    <citation type="submission" date="2025-09" db="UniProtKB">
        <authorList>
            <consortium name="Ensembl"/>
        </authorList>
    </citation>
    <scope>IDENTIFICATION</scope>
</reference>
<dbReference type="SMART" id="SM00032">
    <property type="entry name" value="CCP"/>
    <property type="match status" value="4"/>
</dbReference>
<keyword evidence="9" id="KW-1185">Reference proteome</keyword>
<feature type="domain" description="Sushi" evidence="7">
    <location>
        <begin position="15"/>
        <end position="79"/>
    </location>
</feature>
<keyword evidence="1 5" id="KW-0768">Sushi</keyword>
<evidence type="ECO:0000256" key="5">
    <source>
        <dbReference type="PROSITE-ProRule" id="PRU00302"/>
    </source>
</evidence>
<dbReference type="InterPro" id="IPR051277">
    <property type="entry name" value="SEZ6_CSMD_C4BPB_Regulators"/>
</dbReference>
<evidence type="ECO:0000256" key="1">
    <source>
        <dbReference type="ARBA" id="ARBA00022659"/>
    </source>
</evidence>
<dbReference type="Pfam" id="PF00084">
    <property type="entry name" value="Sushi"/>
    <property type="match status" value="4"/>
</dbReference>
<dbReference type="SUPFAM" id="SSF57535">
    <property type="entry name" value="Complement control module/SCR domain"/>
    <property type="match status" value="4"/>
</dbReference>
<dbReference type="Ensembl" id="ENSACIT00000000050.1">
    <property type="protein sequence ID" value="ENSACIP00000000048.1"/>
    <property type="gene ID" value="ENSACIG00000000041.1"/>
</dbReference>
<keyword evidence="2 6" id="KW-0732">Signal</keyword>
<name>A0A3Q0QPY1_AMPCI</name>
<accession>A0A3Q0QPY1</accession>
<dbReference type="CDD" id="cd00033">
    <property type="entry name" value="CCP"/>
    <property type="match status" value="4"/>
</dbReference>
<dbReference type="Gene3D" id="2.10.70.10">
    <property type="entry name" value="Complement Module, domain 1"/>
    <property type="match status" value="4"/>
</dbReference>
<feature type="domain" description="Sushi" evidence="7">
    <location>
        <begin position="80"/>
        <end position="136"/>
    </location>
</feature>
<dbReference type="PANTHER" id="PTHR45656:SF4">
    <property type="entry name" value="PROTEIN CBR-CLEC-78"/>
    <property type="match status" value="1"/>
</dbReference>
<reference evidence="8" key="1">
    <citation type="submission" date="2025-08" db="UniProtKB">
        <authorList>
            <consortium name="Ensembl"/>
        </authorList>
    </citation>
    <scope>IDENTIFICATION</scope>
</reference>
<dbReference type="AlphaFoldDB" id="A0A3Q0QPY1"/>
<evidence type="ECO:0000256" key="4">
    <source>
        <dbReference type="ARBA" id="ARBA00023157"/>
    </source>
</evidence>
<keyword evidence="3" id="KW-0677">Repeat</keyword>
<evidence type="ECO:0000256" key="2">
    <source>
        <dbReference type="ARBA" id="ARBA00022729"/>
    </source>
</evidence>
<sequence>CPLFALPWFVCLLVFICGVPQTFNNFNGHLADRFTTKTSFSSGAKVYYKCDVGYAPAGGRKSRICNNGKWTPLMLKCQRKLCGSAGQILNGQIVYSGAEFGDTATAICDDGFIRVGHATRYCMANGWSGRNPVCEVVVCEDPPEVRNAVRIGLQEELYRYKSAVRYRCRSGTLIGEREIWCTKNGHFIYPPLTEITCPSPNVPNAYWTGNHNQVFQYRATIYIECNVGYVMTGRSTVFCERDGRWSPELPKCQRRSKNQSHPQYSIASKCLNVGLQTCAEW</sequence>
<organism evidence="8 9">
    <name type="scientific">Amphilophus citrinellus</name>
    <name type="common">Midas cichlid</name>
    <name type="synonym">Cichlasoma citrinellum</name>
    <dbReference type="NCBI Taxonomy" id="61819"/>
    <lineage>
        <taxon>Eukaryota</taxon>
        <taxon>Metazoa</taxon>
        <taxon>Chordata</taxon>
        <taxon>Craniata</taxon>
        <taxon>Vertebrata</taxon>
        <taxon>Euteleostomi</taxon>
        <taxon>Actinopterygii</taxon>
        <taxon>Neopterygii</taxon>
        <taxon>Teleostei</taxon>
        <taxon>Neoteleostei</taxon>
        <taxon>Acanthomorphata</taxon>
        <taxon>Ovalentaria</taxon>
        <taxon>Cichlomorphae</taxon>
        <taxon>Cichliformes</taxon>
        <taxon>Cichlidae</taxon>
        <taxon>New World cichlids</taxon>
        <taxon>Cichlasomatinae</taxon>
        <taxon>Heroini</taxon>
        <taxon>Amphilophus</taxon>
    </lineage>
</organism>
<dbReference type="InterPro" id="IPR035976">
    <property type="entry name" value="Sushi/SCR/CCP_sf"/>
</dbReference>
<feature type="domain" description="Sushi" evidence="7">
    <location>
        <begin position="195"/>
        <end position="254"/>
    </location>
</feature>
<evidence type="ECO:0000259" key="7">
    <source>
        <dbReference type="PROSITE" id="PS50923"/>
    </source>
</evidence>
<feature type="disulfide bond" evidence="5">
    <location>
        <begin position="225"/>
        <end position="252"/>
    </location>
</feature>
<dbReference type="FunFam" id="2.10.70.10:FF:000014">
    <property type="entry name" value="Membrane cofactor protein"/>
    <property type="match status" value="1"/>
</dbReference>
<evidence type="ECO:0000313" key="9">
    <source>
        <dbReference type="Proteomes" id="UP000261340"/>
    </source>
</evidence>
<feature type="disulfide bond" evidence="5">
    <location>
        <begin position="50"/>
        <end position="77"/>
    </location>
</feature>
<evidence type="ECO:0000256" key="6">
    <source>
        <dbReference type="SAM" id="SignalP"/>
    </source>
</evidence>
<proteinExistence type="predicted"/>
<evidence type="ECO:0000256" key="3">
    <source>
        <dbReference type="ARBA" id="ARBA00022737"/>
    </source>
</evidence>
<dbReference type="Proteomes" id="UP000261340">
    <property type="component" value="Unplaced"/>
</dbReference>
<dbReference type="GeneTree" id="ENSGT00940000164219"/>
<dbReference type="OMA" id="CENDGRW"/>
<comment type="caution">
    <text evidence="5">Lacks conserved residue(s) required for the propagation of feature annotation.</text>
</comment>
<dbReference type="InterPro" id="IPR000436">
    <property type="entry name" value="Sushi_SCR_CCP_dom"/>
</dbReference>
<keyword evidence="4 5" id="KW-1015">Disulfide bond</keyword>